<accession>A0A380MQC1</accession>
<evidence type="ECO:0000256" key="1">
    <source>
        <dbReference type="SAM" id="Phobius"/>
    </source>
</evidence>
<sequence>MTFSQTNNNQTIALVVYILYIVSLFTGGLTAIIGVIMAYIYRSDSQDAFLNNHFTYQIRTFWIGLLYSIIATILLLVLVGYLLFIAIFVWQLVRCIKGIKVLNDNQPIANVTSWLF</sequence>
<dbReference type="Proteomes" id="UP000254601">
    <property type="component" value="Unassembled WGS sequence"/>
</dbReference>
<keyword evidence="1" id="KW-1133">Transmembrane helix</keyword>
<dbReference type="AlphaFoldDB" id="A0A380MQC1"/>
<keyword evidence="3" id="KW-1185">Reference proteome</keyword>
<organism evidence="2 3">
    <name type="scientific">Suttonella ornithocola</name>
    <dbReference type="NCBI Taxonomy" id="279832"/>
    <lineage>
        <taxon>Bacteria</taxon>
        <taxon>Pseudomonadati</taxon>
        <taxon>Pseudomonadota</taxon>
        <taxon>Gammaproteobacteria</taxon>
        <taxon>Cardiobacteriales</taxon>
        <taxon>Cardiobacteriaceae</taxon>
        <taxon>Suttonella</taxon>
    </lineage>
</organism>
<feature type="transmembrane region" description="Helical" evidence="1">
    <location>
        <begin position="12"/>
        <end position="41"/>
    </location>
</feature>
<evidence type="ECO:0000313" key="3">
    <source>
        <dbReference type="Proteomes" id="UP000254601"/>
    </source>
</evidence>
<protein>
    <submittedName>
        <fullName evidence="2">Predicted membrane protein</fullName>
    </submittedName>
</protein>
<dbReference type="EMBL" id="UHIC01000001">
    <property type="protein sequence ID" value="SUO94502.1"/>
    <property type="molecule type" value="Genomic_DNA"/>
</dbReference>
<gene>
    <name evidence="2" type="ORF">NCTC13337_00781</name>
</gene>
<reference evidence="2 3" key="1">
    <citation type="submission" date="2018-06" db="EMBL/GenBank/DDBJ databases">
        <authorList>
            <consortium name="Pathogen Informatics"/>
            <person name="Doyle S."/>
        </authorList>
    </citation>
    <scope>NUCLEOTIDE SEQUENCE [LARGE SCALE GENOMIC DNA]</scope>
    <source>
        <strain evidence="2 3">NCTC13337</strain>
    </source>
</reference>
<proteinExistence type="predicted"/>
<feature type="transmembrane region" description="Helical" evidence="1">
    <location>
        <begin position="61"/>
        <end position="90"/>
    </location>
</feature>
<keyword evidence="1" id="KW-0812">Transmembrane</keyword>
<keyword evidence="1" id="KW-0472">Membrane</keyword>
<dbReference type="RefSeq" id="WP_072575762.1">
    <property type="nucleotide sequence ID" value="NZ_LWHB01000024.1"/>
</dbReference>
<name>A0A380MQC1_9GAMM</name>
<evidence type="ECO:0000313" key="2">
    <source>
        <dbReference type="EMBL" id="SUO94502.1"/>
    </source>
</evidence>
<dbReference type="OrthoDB" id="5405464at2"/>